<dbReference type="GO" id="GO:0006614">
    <property type="term" value="P:SRP-dependent cotranslational protein targeting to membrane"/>
    <property type="evidence" value="ECO:0007669"/>
    <property type="project" value="InterPro"/>
</dbReference>
<evidence type="ECO:0000259" key="14">
    <source>
        <dbReference type="SMART" id="SM00382"/>
    </source>
</evidence>
<dbReference type="InterPro" id="IPR027417">
    <property type="entry name" value="P-loop_NTPase"/>
</dbReference>
<dbReference type="EMBL" id="UINC01001599">
    <property type="protein sequence ID" value="SUZ84616.1"/>
    <property type="molecule type" value="Genomic_DNA"/>
</dbReference>
<evidence type="ECO:0000256" key="6">
    <source>
        <dbReference type="ARBA" id="ARBA00022741"/>
    </source>
</evidence>
<evidence type="ECO:0000256" key="11">
    <source>
        <dbReference type="ARBA" id="ARBA00023225"/>
    </source>
</evidence>
<evidence type="ECO:0000256" key="8">
    <source>
        <dbReference type="ARBA" id="ARBA00022927"/>
    </source>
</evidence>
<evidence type="ECO:0000259" key="15">
    <source>
        <dbReference type="SMART" id="SM00962"/>
    </source>
</evidence>
<protein>
    <recommendedName>
        <fullName evidence="3">Flagellar biosynthesis protein FlhF</fullName>
    </recommendedName>
    <alternativeName>
        <fullName evidence="13">Flagella-associated GTP-binding protein</fullName>
    </alternativeName>
</protein>
<dbReference type="SUPFAM" id="SSF52540">
    <property type="entry name" value="P-loop containing nucleoside triphosphate hydrolases"/>
    <property type="match status" value="1"/>
</dbReference>
<evidence type="ECO:0000256" key="9">
    <source>
        <dbReference type="ARBA" id="ARBA00023134"/>
    </source>
</evidence>
<dbReference type="SMART" id="SM00382">
    <property type="entry name" value="AAA"/>
    <property type="match status" value="1"/>
</dbReference>
<evidence type="ECO:0000256" key="10">
    <source>
        <dbReference type="ARBA" id="ARBA00023136"/>
    </source>
</evidence>
<dbReference type="GO" id="GO:0015031">
    <property type="term" value="P:protein transport"/>
    <property type="evidence" value="ECO:0007669"/>
    <property type="project" value="UniProtKB-KW"/>
</dbReference>
<evidence type="ECO:0000313" key="16">
    <source>
        <dbReference type="EMBL" id="SUZ84616.1"/>
    </source>
</evidence>
<gene>
    <name evidence="16" type="ORF">METZ01_LOCUS37470</name>
</gene>
<keyword evidence="11" id="KW-1006">Bacterial flagellum protein export</keyword>
<comment type="subcellular location">
    <subcellularLocation>
        <location evidence="1">Cell membrane</location>
        <topology evidence="1">Peripheral membrane protein</topology>
        <orientation evidence="1">Cytoplasmic side</orientation>
    </subcellularLocation>
</comment>
<dbReference type="Gene3D" id="3.40.50.300">
    <property type="entry name" value="P-loop containing nucleotide triphosphate hydrolases"/>
    <property type="match status" value="1"/>
</dbReference>
<keyword evidence="9" id="KW-0342">GTP-binding</keyword>
<dbReference type="PANTHER" id="PTHR43134:SF3">
    <property type="entry name" value="FLAGELLAR BIOSYNTHESIS PROTEIN FLHF"/>
    <property type="match status" value="1"/>
</dbReference>
<feature type="domain" description="AAA+ ATPase" evidence="14">
    <location>
        <begin position="235"/>
        <end position="400"/>
    </location>
</feature>
<dbReference type="GO" id="GO:0005047">
    <property type="term" value="F:signal recognition particle binding"/>
    <property type="evidence" value="ECO:0007669"/>
    <property type="project" value="TreeGrafter"/>
</dbReference>
<dbReference type="CDD" id="cd17873">
    <property type="entry name" value="FlhF"/>
    <property type="match status" value="1"/>
</dbReference>
<dbReference type="GO" id="GO:0005886">
    <property type="term" value="C:plasma membrane"/>
    <property type="evidence" value="ECO:0007669"/>
    <property type="project" value="UniProtKB-SubCell"/>
</dbReference>
<dbReference type="Gene3D" id="1.20.120.1380">
    <property type="entry name" value="Flagellar FlhF biosynthesis protein, N domain"/>
    <property type="match status" value="1"/>
</dbReference>
<evidence type="ECO:0000256" key="12">
    <source>
        <dbReference type="ARBA" id="ARBA00025337"/>
    </source>
</evidence>
<evidence type="ECO:0000256" key="1">
    <source>
        <dbReference type="ARBA" id="ARBA00004413"/>
    </source>
</evidence>
<keyword evidence="4" id="KW-0813">Transport</keyword>
<keyword evidence="8" id="KW-0653">Protein transport</keyword>
<sequence>MNLKRYRVNNIKEALKFIKRDLGPDAMIVSTRQVKESSGAFGMFGKTMLEVTAAASDKKKDTAQANVPATKALETYSGTTETSETALANTFLTPKNKSVLSVTDETRKMMLPIQKELHGIRLSLGDLSSQSSGFDKHVMGELKHELGEMRHMLHILASRSSTLAEPDLPENLLLLYQQMKFSGLEERFSRRLVLEAQRNMTAEDIDSFAYVKIFIARMLMKIIKITRGLEDLKSSQKIVALLGPTGVGKTTTVAKLASEQILKYKRKVALISVDTNHNSAAGQIRSFAKKIKAAFSVVKDKADLNRVIDSYKDYDSIIIDTDGCSQRNDKQLFEMREIFDKRGRIHNALVLSATSKDNDMNEVTRKFGCMPIDSVIFTKLDESTAYGSLFNHAIRFKKPLSYLTVGQKVPEDIEVASSERLVDLLLNISGT</sequence>
<dbReference type="NCBIfam" id="TIGR03499">
    <property type="entry name" value="FlhF"/>
    <property type="match status" value="1"/>
</dbReference>
<dbReference type="Pfam" id="PF00448">
    <property type="entry name" value="SRP54"/>
    <property type="match status" value="1"/>
</dbReference>
<proteinExistence type="inferred from homology"/>
<comment type="function">
    <text evidence="12">Necessary for flagellar biosynthesis. May be involved in translocation of the flagellum.</text>
</comment>
<keyword evidence="7" id="KW-1005">Bacterial flagellum biogenesis</keyword>
<evidence type="ECO:0000256" key="7">
    <source>
        <dbReference type="ARBA" id="ARBA00022795"/>
    </source>
</evidence>
<dbReference type="FunFam" id="3.40.50.300:FF:000695">
    <property type="entry name" value="Flagellar biosynthesis regulator FlhF"/>
    <property type="match status" value="1"/>
</dbReference>
<evidence type="ECO:0000256" key="13">
    <source>
        <dbReference type="ARBA" id="ARBA00030866"/>
    </source>
</evidence>
<evidence type="ECO:0000256" key="5">
    <source>
        <dbReference type="ARBA" id="ARBA00022475"/>
    </source>
</evidence>
<dbReference type="InterPro" id="IPR020006">
    <property type="entry name" value="FlhF"/>
</dbReference>
<feature type="domain" description="SRP54-type proteins GTP-binding" evidence="15">
    <location>
        <begin position="236"/>
        <end position="427"/>
    </location>
</feature>
<organism evidence="16">
    <name type="scientific">marine metagenome</name>
    <dbReference type="NCBI Taxonomy" id="408172"/>
    <lineage>
        <taxon>unclassified sequences</taxon>
        <taxon>metagenomes</taxon>
        <taxon>ecological metagenomes</taxon>
    </lineage>
</organism>
<accession>A0A381QYT9</accession>
<evidence type="ECO:0000256" key="2">
    <source>
        <dbReference type="ARBA" id="ARBA00008531"/>
    </source>
</evidence>
<comment type="similarity">
    <text evidence="2">Belongs to the GTP-binding SRP family.</text>
</comment>
<dbReference type="InterPro" id="IPR000897">
    <property type="entry name" value="SRP54_GTPase_dom"/>
</dbReference>
<dbReference type="AlphaFoldDB" id="A0A381QYT9"/>
<dbReference type="GO" id="GO:0003924">
    <property type="term" value="F:GTPase activity"/>
    <property type="evidence" value="ECO:0007669"/>
    <property type="project" value="InterPro"/>
</dbReference>
<evidence type="ECO:0000256" key="4">
    <source>
        <dbReference type="ARBA" id="ARBA00022448"/>
    </source>
</evidence>
<dbReference type="SMART" id="SM00962">
    <property type="entry name" value="SRP54"/>
    <property type="match status" value="1"/>
</dbReference>
<keyword evidence="5" id="KW-1003">Cell membrane</keyword>
<evidence type="ECO:0000256" key="3">
    <source>
        <dbReference type="ARBA" id="ARBA00014919"/>
    </source>
</evidence>
<name>A0A381QYT9_9ZZZZ</name>
<dbReference type="GO" id="GO:0005525">
    <property type="term" value="F:GTP binding"/>
    <property type="evidence" value="ECO:0007669"/>
    <property type="project" value="UniProtKB-KW"/>
</dbReference>
<dbReference type="InterPro" id="IPR047040">
    <property type="entry name" value="FlhF__GTPase_dom"/>
</dbReference>
<dbReference type="GO" id="GO:0044781">
    <property type="term" value="P:bacterial-type flagellum organization"/>
    <property type="evidence" value="ECO:0007669"/>
    <property type="project" value="UniProtKB-KW"/>
</dbReference>
<dbReference type="InterPro" id="IPR003593">
    <property type="entry name" value="AAA+_ATPase"/>
</dbReference>
<keyword evidence="10" id="KW-0472">Membrane</keyword>
<dbReference type="PANTHER" id="PTHR43134">
    <property type="entry name" value="SIGNAL RECOGNITION PARTICLE RECEPTOR SUBUNIT ALPHA"/>
    <property type="match status" value="1"/>
</dbReference>
<keyword evidence="6" id="KW-0547">Nucleotide-binding</keyword>
<reference evidence="16" key="1">
    <citation type="submission" date="2018-05" db="EMBL/GenBank/DDBJ databases">
        <authorList>
            <person name="Lanie J.A."/>
            <person name="Ng W.-L."/>
            <person name="Kazmierczak K.M."/>
            <person name="Andrzejewski T.M."/>
            <person name="Davidsen T.M."/>
            <person name="Wayne K.J."/>
            <person name="Tettelin H."/>
            <person name="Glass J.I."/>
            <person name="Rusch D."/>
            <person name="Podicherti R."/>
            <person name="Tsui H.-C.T."/>
            <person name="Winkler M.E."/>
        </authorList>
    </citation>
    <scope>NUCLEOTIDE SEQUENCE</scope>
</reference>